<dbReference type="GO" id="GO:0003824">
    <property type="term" value="F:catalytic activity"/>
    <property type="evidence" value="ECO:0007669"/>
    <property type="project" value="InterPro"/>
</dbReference>
<dbReference type="InterPro" id="IPR000120">
    <property type="entry name" value="Amidase"/>
</dbReference>
<dbReference type="Pfam" id="PF01425">
    <property type="entry name" value="Amidase"/>
    <property type="match status" value="1"/>
</dbReference>
<proteinExistence type="inferred from homology"/>
<keyword evidence="4" id="KW-1185">Reference proteome</keyword>
<dbReference type="SUPFAM" id="SSF75304">
    <property type="entry name" value="Amidase signature (AS) enzymes"/>
    <property type="match status" value="1"/>
</dbReference>
<sequence length="452" mass="48507">MSRTSSAPARPATAVDPFTMKPSLNTLPATELAAQATAGAITCEQVVRECLDRVAAREPVIKAWAYIDPDLVLRQAKAIDARANRGPLHGVPIGIKDVIETADMPTQMGSSIYRGYQTLSDASCVAVLRAAGALIFGKTVTCEFAGPAANVTTNPHDPTRTPGGSSSGSGAAVADYMVPFGFGTQTGGSVQRPSSYCGIVGFKPSFGLINPQGVKPAAESLDTVGLMVRTVEDAELFMRVLTGSEPVRWLSGDTRIRVGLCRTYAWDGAEEATRQAVEDAARRLEKAGFTVRDVELPSPCETLPTTREIINDFERARGMAWEWNTHRDQISAALAKAIRNGLTIPRAQYIEALETVERCRQRTAQLFNDVDVLLTPTVNGEAPVGLANTGDHRFQSIWTQLRTPAVTLPTHAGPNGMPVGIQLIGPRYGDDRLLAIAQRVFALLGRGPMIKL</sequence>
<feature type="domain" description="Amidase" evidence="2">
    <location>
        <begin position="46"/>
        <end position="434"/>
    </location>
</feature>
<dbReference type="PANTHER" id="PTHR11895:SF151">
    <property type="entry name" value="GLUTAMYL-TRNA(GLN) AMIDOTRANSFERASE SUBUNIT A"/>
    <property type="match status" value="1"/>
</dbReference>
<evidence type="ECO:0000256" key="1">
    <source>
        <dbReference type="ARBA" id="ARBA00009199"/>
    </source>
</evidence>
<dbReference type="Gene3D" id="3.90.1300.10">
    <property type="entry name" value="Amidase signature (AS) domain"/>
    <property type="match status" value="1"/>
</dbReference>
<protein>
    <submittedName>
        <fullName evidence="3">Amidase</fullName>
    </submittedName>
</protein>
<dbReference type="InterPro" id="IPR036928">
    <property type="entry name" value="AS_sf"/>
</dbReference>
<organism evidence="3 4">
    <name type="scientific">Pseudolabrys taiwanensis</name>
    <dbReference type="NCBI Taxonomy" id="331696"/>
    <lineage>
        <taxon>Bacteria</taxon>
        <taxon>Pseudomonadati</taxon>
        <taxon>Pseudomonadota</taxon>
        <taxon>Alphaproteobacteria</taxon>
        <taxon>Hyphomicrobiales</taxon>
        <taxon>Xanthobacteraceae</taxon>
        <taxon>Pseudolabrys</taxon>
    </lineage>
</organism>
<dbReference type="PANTHER" id="PTHR11895">
    <property type="entry name" value="TRANSAMIDASE"/>
    <property type="match status" value="1"/>
</dbReference>
<dbReference type="OrthoDB" id="9777859at2"/>
<comment type="similarity">
    <text evidence="1">Belongs to the amidase family.</text>
</comment>
<gene>
    <name evidence="3" type="ORF">DW352_11675</name>
</gene>
<dbReference type="EMBL" id="CP031417">
    <property type="protein sequence ID" value="AXK81115.1"/>
    <property type="molecule type" value="Genomic_DNA"/>
</dbReference>
<name>A0A345ZW18_9HYPH</name>
<dbReference type="KEGG" id="ptaw:DW352_11675"/>
<dbReference type="InterPro" id="IPR023631">
    <property type="entry name" value="Amidase_dom"/>
</dbReference>
<accession>A0A345ZW18</accession>
<evidence type="ECO:0000313" key="4">
    <source>
        <dbReference type="Proteomes" id="UP000254889"/>
    </source>
</evidence>
<reference evidence="3 4" key="1">
    <citation type="submission" date="2018-07" db="EMBL/GenBank/DDBJ databases">
        <authorList>
            <person name="Quirk P.G."/>
            <person name="Krulwich T.A."/>
        </authorList>
    </citation>
    <scope>NUCLEOTIDE SEQUENCE [LARGE SCALE GENOMIC DNA]</scope>
    <source>
        <strain evidence="3 4">CC-BB4</strain>
    </source>
</reference>
<dbReference type="Proteomes" id="UP000254889">
    <property type="component" value="Chromosome"/>
</dbReference>
<evidence type="ECO:0000259" key="2">
    <source>
        <dbReference type="Pfam" id="PF01425"/>
    </source>
</evidence>
<evidence type="ECO:0000313" key="3">
    <source>
        <dbReference type="EMBL" id="AXK81115.1"/>
    </source>
</evidence>
<dbReference type="AlphaFoldDB" id="A0A345ZW18"/>